<protein>
    <submittedName>
        <fullName evidence="1">Uncharacterized protein</fullName>
    </submittedName>
</protein>
<name>A0A8H7UED1_MORIS</name>
<keyword evidence="2" id="KW-1185">Reference proteome</keyword>
<dbReference type="Proteomes" id="UP000654370">
    <property type="component" value="Unassembled WGS sequence"/>
</dbReference>
<gene>
    <name evidence="1" type="ORF">INT43_007517</name>
</gene>
<evidence type="ECO:0000313" key="2">
    <source>
        <dbReference type="Proteomes" id="UP000654370"/>
    </source>
</evidence>
<dbReference type="EMBL" id="JAEPQZ010000004">
    <property type="protein sequence ID" value="KAG2182586.1"/>
    <property type="molecule type" value="Genomic_DNA"/>
</dbReference>
<comment type="caution">
    <text evidence="1">The sequence shown here is derived from an EMBL/GenBank/DDBJ whole genome shotgun (WGS) entry which is preliminary data.</text>
</comment>
<dbReference type="AlphaFoldDB" id="A0A8H7UED1"/>
<sequence length="302" mass="35039">MESYLQADFPIGFVIFLQNFAHQITFETYDNEDPYEEYTSDDDDDADDDKLSMMKADFTNNEVMRISYEDQPNPNFERADEAQEWEHRNTALSDLTRVRLDRMILACFSVTCEPGWSLQTNLSLILGADSDLENKISAIFNTESYKVDLKYMKDGVVVIVLGCLQGIEFDIYGRANLTHRLPRHAQCQPSILLRQCFDWRVGNYAPIYFSMDEYEVETYRITPISEDRSKLLSDFWDPTWPELPNSIMDGCHVLYWTPHYMPLSLQKLMPLDLCKLPRESIPVYPDELNVSSTLISIAPSNK</sequence>
<evidence type="ECO:0000313" key="1">
    <source>
        <dbReference type="EMBL" id="KAG2182586.1"/>
    </source>
</evidence>
<accession>A0A8H7UED1</accession>
<reference evidence="1" key="1">
    <citation type="submission" date="2020-12" db="EMBL/GenBank/DDBJ databases">
        <title>Metabolic potential, ecology and presence of endohyphal bacteria is reflected in genomic diversity of Mucoromycotina.</title>
        <authorList>
            <person name="Muszewska A."/>
            <person name="Okrasinska A."/>
            <person name="Steczkiewicz K."/>
            <person name="Drgas O."/>
            <person name="Orlowska M."/>
            <person name="Perlinska-Lenart U."/>
            <person name="Aleksandrzak-Piekarczyk T."/>
            <person name="Szatraj K."/>
            <person name="Zielenkiewicz U."/>
            <person name="Pilsyk S."/>
            <person name="Malc E."/>
            <person name="Mieczkowski P."/>
            <person name="Kruszewska J.S."/>
            <person name="Biernat P."/>
            <person name="Pawlowska J."/>
        </authorList>
    </citation>
    <scope>NUCLEOTIDE SEQUENCE</scope>
    <source>
        <strain evidence="1">WA0000067209</strain>
    </source>
</reference>
<organism evidence="1 2">
    <name type="scientific">Mortierella isabellina</name>
    <name type="common">Filamentous fungus</name>
    <name type="synonym">Umbelopsis isabellina</name>
    <dbReference type="NCBI Taxonomy" id="91625"/>
    <lineage>
        <taxon>Eukaryota</taxon>
        <taxon>Fungi</taxon>
        <taxon>Fungi incertae sedis</taxon>
        <taxon>Mucoromycota</taxon>
        <taxon>Mucoromycotina</taxon>
        <taxon>Umbelopsidomycetes</taxon>
        <taxon>Umbelopsidales</taxon>
        <taxon>Umbelopsidaceae</taxon>
        <taxon>Umbelopsis</taxon>
    </lineage>
</organism>
<proteinExistence type="predicted"/>